<dbReference type="Proteomes" id="UP000299102">
    <property type="component" value="Unassembled WGS sequence"/>
</dbReference>
<protein>
    <submittedName>
        <fullName evidence="1">Uncharacterized protein</fullName>
    </submittedName>
</protein>
<proteinExistence type="predicted"/>
<keyword evidence="2" id="KW-1185">Reference proteome</keyword>
<reference evidence="1 2" key="1">
    <citation type="journal article" date="2019" name="Commun. Biol.">
        <title>The bagworm genome reveals a unique fibroin gene that provides high tensile strength.</title>
        <authorList>
            <person name="Kono N."/>
            <person name="Nakamura H."/>
            <person name="Ohtoshi R."/>
            <person name="Tomita M."/>
            <person name="Numata K."/>
            <person name="Arakawa K."/>
        </authorList>
    </citation>
    <scope>NUCLEOTIDE SEQUENCE [LARGE SCALE GENOMIC DNA]</scope>
</reference>
<name>A0A4C1SXJ1_EUMVA</name>
<evidence type="ECO:0000313" key="2">
    <source>
        <dbReference type="Proteomes" id="UP000299102"/>
    </source>
</evidence>
<comment type="caution">
    <text evidence="1">The sequence shown here is derived from an EMBL/GenBank/DDBJ whole genome shotgun (WGS) entry which is preliminary data.</text>
</comment>
<dbReference type="AlphaFoldDB" id="A0A4C1SXJ1"/>
<accession>A0A4C1SXJ1</accession>
<evidence type="ECO:0000313" key="1">
    <source>
        <dbReference type="EMBL" id="GBP06909.1"/>
    </source>
</evidence>
<dbReference type="EMBL" id="BGZK01004105">
    <property type="protein sequence ID" value="GBP06909.1"/>
    <property type="molecule type" value="Genomic_DNA"/>
</dbReference>
<gene>
    <name evidence="1" type="ORF">EVAR_72342_1</name>
</gene>
<sequence length="210" mass="23551">MRLGSESKARLSLRFISIDTKDEDMHSMSMLTELLTLTIWILAGSGGDDLVCRFALTCLVGLPSNTYIAHFNHGVSVKHRYIDVIWLAMCHDNVSETHLCEIEVDLTVTPVQPNINPRYEVVRPPAFLCGIPLTLPTCDALLSFFYPEFFSAQCGCRLSMMTIIAVYSALDLRRSASVVRDYLTADALVQTCSTFLKVESGIKLHPRYRI</sequence>
<organism evidence="1 2">
    <name type="scientific">Eumeta variegata</name>
    <name type="common">Bagworm moth</name>
    <name type="synonym">Eumeta japonica</name>
    <dbReference type="NCBI Taxonomy" id="151549"/>
    <lineage>
        <taxon>Eukaryota</taxon>
        <taxon>Metazoa</taxon>
        <taxon>Ecdysozoa</taxon>
        <taxon>Arthropoda</taxon>
        <taxon>Hexapoda</taxon>
        <taxon>Insecta</taxon>
        <taxon>Pterygota</taxon>
        <taxon>Neoptera</taxon>
        <taxon>Endopterygota</taxon>
        <taxon>Lepidoptera</taxon>
        <taxon>Glossata</taxon>
        <taxon>Ditrysia</taxon>
        <taxon>Tineoidea</taxon>
        <taxon>Psychidae</taxon>
        <taxon>Oiketicinae</taxon>
        <taxon>Eumeta</taxon>
    </lineage>
</organism>